<feature type="compositionally biased region" description="Polar residues" evidence="1">
    <location>
        <begin position="83"/>
        <end position="97"/>
    </location>
</feature>
<proteinExistence type="predicted"/>
<dbReference type="EnsemblMetazoa" id="G5819.1">
    <property type="protein sequence ID" value="G5819.1:cds"/>
    <property type="gene ID" value="G5819"/>
</dbReference>
<keyword evidence="3" id="KW-1185">Reference proteome</keyword>
<protein>
    <submittedName>
        <fullName evidence="2">Uncharacterized protein</fullName>
    </submittedName>
</protein>
<evidence type="ECO:0000313" key="2">
    <source>
        <dbReference type="EnsemblMetazoa" id="G5819.1:cds"/>
    </source>
</evidence>
<evidence type="ECO:0000313" key="3">
    <source>
        <dbReference type="Proteomes" id="UP000005408"/>
    </source>
</evidence>
<accession>A0A8W8NED9</accession>
<dbReference type="Proteomes" id="UP000005408">
    <property type="component" value="Unassembled WGS sequence"/>
</dbReference>
<sequence length="103" mass="11339">MKQTNLILYVTYFSQEKICFLTVGDEKGAGLFLLSGPEIFIKEVGPKVAEILNGKGSINRGNYQGKANKLSQKGKAEKLIQETLSSKDSQVKSQDNSSQEKEP</sequence>
<feature type="region of interest" description="Disordered" evidence="1">
    <location>
        <begin position="83"/>
        <end position="103"/>
    </location>
</feature>
<organism evidence="2 3">
    <name type="scientific">Magallana gigas</name>
    <name type="common">Pacific oyster</name>
    <name type="synonym">Crassostrea gigas</name>
    <dbReference type="NCBI Taxonomy" id="29159"/>
    <lineage>
        <taxon>Eukaryota</taxon>
        <taxon>Metazoa</taxon>
        <taxon>Spiralia</taxon>
        <taxon>Lophotrochozoa</taxon>
        <taxon>Mollusca</taxon>
        <taxon>Bivalvia</taxon>
        <taxon>Autobranchia</taxon>
        <taxon>Pteriomorphia</taxon>
        <taxon>Ostreida</taxon>
        <taxon>Ostreoidea</taxon>
        <taxon>Ostreidae</taxon>
        <taxon>Magallana</taxon>
    </lineage>
</organism>
<reference evidence="2" key="1">
    <citation type="submission" date="2022-08" db="UniProtKB">
        <authorList>
            <consortium name="EnsemblMetazoa"/>
        </authorList>
    </citation>
    <scope>IDENTIFICATION</scope>
    <source>
        <strain evidence="2">05x7-T-G4-1.051#20</strain>
    </source>
</reference>
<evidence type="ECO:0000256" key="1">
    <source>
        <dbReference type="SAM" id="MobiDB-lite"/>
    </source>
</evidence>
<name>A0A8W8NED9_MAGGI</name>
<dbReference type="AlphaFoldDB" id="A0A8W8NED9"/>